<organism evidence="1 2">
    <name type="scientific">Staurois parvus</name>
    <dbReference type="NCBI Taxonomy" id="386267"/>
    <lineage>
        <taxon>Eukaryota</taxon>
        <taxon>Metazoa</taxon>
        <taxon>Chordata</taxon>
        <taxon>Craniata</taxon>
        <taxon>Vertebrata</taxon>
        <taxon>Euteleostomi</taxon>
        <taxon>Amphibia</taxon>
        <taxon>Batrachia</taxon>
        <taxon>Anura</taxon>
        <taxon>Neobatrachia</taxon>
        <taxon>Ranoidea</taxon>
        <taxon>Ranidae</taxon>
        <taxon>Staurois</taxon>
    </lineage>
</organism>
<reference evidence="1" key="1">
    <citation type="submission" date="2023-05" db="EMBL/GenBank/DDBJ databases">
        <authorList>
            <person name="Stuckert A."/>
        </authorList>
    </citation>
    <scope>NUCLEOTIDE SEQUENCE</scope>
</reference>
<evidence type="ECO:0000313" key="1">
    <source>
        <dbReference type="EMBL" id="CAI9550864.1"/>
    </source>
</evidence>
<dbReference type="SUPFAM" id="SSF54427">
    <property type="entry name" value="NTF2-like"/>
    <property type="match status" value="1"/>
</dbReference>
<dbReference type="Proteomes" id="UP001162483">
    <property type="component" value="Unassembled WGS sequence"/>
</dbReference>
<feature type="non-terminal residue" evidence="1">
    <location>
        <position position="1"/>
    </location>
</feature>
<dbReference type="InterPro" id="IPR026698">
    <property type="entry name" value="UPF_C3orf38"/>
</dbReference>
<comment type="caution">
    <text evidence="1">The sequence shown here is derived from an EMBL/GenBank/DDBJ whole genome shotgun (WGS) entry which is preliminary data.</text>
</comment>
<accession>A0ABN9BTK9</accession>
<protein>
    <submittedName>
        <fullName evidence="1">Uncharacterized protein</fullName>
    </submittedName>
</protein>
<proteinExistence type="predicted"/>
<dbReference type="EMBL" id="CATNWA010005835">
    <property type="protein sequence ID" value="CAI9550864.1"/>
    <property type="molecule type" value="Genomic_DNA"/>
</dbReference>
<dbReference type="Pfam" id="PF15008">
    <property type="entry name" value="DUF4518"/>
    <property type="match status" value="1"/>
</dbReference>
<evidence type="ECO:0000313" key="2">
    <source>
        <dbReference type="Proteomes" id="UP001162483"/>
    </source>
</evidence>
<keyword evidence="2" id="KW-1185">Reference proteome</keyword>
<sequence length="263" mass="29858">EAIEAILIYSKDAKELLKRRKVHRDAIFKYLAAEKLAVPPSSDKNQLIQYAIDHWAGPTVHKKTVPEKKVSRLKCYFYKPVQEAEPNLEPTDFKLLGEKFCEWFYILLNSQNPSFGQEKGAWGPEHFWENAILRFAYKAAEQATEEHKGAQMASLRLLALTRDERLIFSPSTDSRGLKCVSSLHGLVVVAVAGTIHRDGACMGIFEQIFGLIRCPIGKNWKIKHVDLKVMGQNKLSSEQTKCLPSVTYETRDLELYFPESSTG</sequence>
<dbReference type="InterPro" id="IPR032710">
    <property type="entry name" value="NTF2-like_dom_sf"/>
</dbReference>
<gene>
    <name evidence="1" type="ORF">SPARVUS_LOCUS3642127</name>
</gene>
<name>A0ABN9BTK9_9NEOB</name>
<dbReference type="PANTHER" id="PTHR21084">
    <property type="entry name" value="DENSE INCISORS"/>
    <property type="match status" value="1"/>
</dbReference>
<dbReference type="PANTHER" id="PTHR21084:SF1">
    <property type="entry name" value="DENSE INCISORS"/>
    <property type="match status" value="1"/>
</dbReference>